<organism evidence="2 3">
    <name type="scientific">Pleomassaria siparia CBS 279.74</name>
    <dbReference type="NCBI Taxonomy" id="1314801"/>
    <lineage>
        <taxon>Eukaryota</taxon>
        <taxon>Fungi</taxon>
        <taxon>Dikarya</taxon>
        <taxon>Ascomycota</taxon>
        <taxon>Pezizomycotina</taxon>
        <taxon>Dothideomycetes</taxon>
        <taxon>Pleosporomycetidae</taxon>
        <taxon>Pleosporales</taxon>
        <taxon>Pleomassariaceae</taxon>
        <taxon>Pleomassaria</taxon>
    </lineage>
</organism>
<evidence type="ECO:0000313" key="2">
    <source>
        <dbReference type="EMBL" id="KAF2706366.1"/>
    </source>
</evidence>
<feature type="region of interest" description="Disordered" evidence="1">
    <location>
        <begin position="726"/>
        <end position="791"/>
    </location>
</feature>
<sequence>MAPTPRKIASSSFNQTWHETDAAFLDPTSLPLSKAPRAWERKTQVSVSRDGKQKKVFRRYTLRSRAANTSDVEEEDDEEERDSLSRPVKKLQRMSPDAMEKNRGKRRIFKATRWDRSKSLLPRKKAAHNDESLVDMDDTINAEVETQEDQSENNDTNALEIVVTQKEGESEPLLEGDRRRATFNFTFDGQHDHAPNVPEPHQDSMLDTIPQFTFRSPTKAASPIPRNVISETTSISPRADQDGTMQSLFRSPTKGATAADLVQLTGAVNSPPITAEDNHLSAGQRASISPSPVLQKLQSPPKKHSPSMERMQSAEDAHSPILERDATLQLLFRSPNNQNSPFKHLGLTEDMDLSPREKHDGATQLLFHSPAKDMSPTKRILFAEDGGRSPISRMEETDLVDSEMSEIVEQEHTVTFYEDCEVHVVTTTVIEDELSPDDMLHAKEVDWEHNTAENRPGDEASVEVPAFSGTDVDHQSFAASANSSAPIDEDQDTEMSEIIVDLSEGLPNQAPSTFPAEEGEGVMESSETTLTEASLQSSLQEDINVILERGIENDVAQGDDVEMSYEEENSNEVTDVVDISAEPVNDSAESQSKSGTPADNMVDDIAEGMSLSFSTHSTAVPALRRLRSLSPPAQDVSLDDATTTVALDDDTAVLKDFLTRAAASKASKVINIARRSSLINRRESDAIRHALASPRKILEDKDPNSPSKYDNDATLDLTQTLTLSADQVPLSLSQEVDAESTGEMNSSRSSRRSTRTRKSRLPAPSPAPQPTQGPKTISLRRNDGTEPVSLKKTEAQELGLLTRNNTRKNKQGAFSVSVKLFSLNTNVSKLATEAAPLKAVDDDAKTSLTDAVSGKKNVRWDETLEYFQQGTDTQANMKADAESLATPDELSLSITTSSSKSKIKTPKDKASTPKTRRTKGLGATNGTPGKGLLGPSSLLPDEVQDEMDVLAPAVAVPRLPKAKSSRIKKMPVGSSSSDTIAVPSSTKAGIPTTSPKIPDHIATALEPTKEVPKVSKERKSRLATPKRVKFPQPVPAALVVEGKENQQTKGIASGLPKKSIPIPVSQVIAPPTLETGLPRRRARKV</sequence>
<gene>
    <name evidence="2" type="ORF">K504DRAFT_459659</name>
</gene>
<dbReference type="AlphaFoldDB" id="A0A6G1K0H2"/>
<dbReference type="EMBL" id="MU005776">
    <property type="protein sequence ID" value="KAF2706366.1"/>
    <property type="molecule type" value="Genomic_DNA"/>
</dbReference>
<feature type="region of interest" description="Disordered" evidence="1">
    <location>
        <begin position="27"/>
        <end position="104"/>
    </location>
</feature>
<accession>A0A6G1K0H2</accession>
<feature type="compositionally biased region" description="Basic residues" evidence="1">
    <location>
        <begin position="749"/>
        <end position="760"/>
    </location>
</feature>
<feature type="compositionally biased region" description="Basic residues" evidence="1">
    <location>
        <begin position="960"/>
        <end position="969"/>
    </location>
</feature>
<feature type="compositionally biased region" description="Basic and acidic residues" evidence="1">
    <location>
        <begin position="37"/>
        <end position="53"/>
    </location>
</feature>
<dbReference type="Proteomes" id="UP000799428">
    <property type="component" value="Unassembled WGS sequence"/>
</dbReference>
<proteinExistence type="predicted"/>
<name>A0A6G1K0H2_9PLEO</name>
<protein>
    <submittedName>
        <fullName evidence="2">Uncharacterized protein</fullName>
    </submittedName>
</protein>
<feature type="compositionally biased region" description="Acidic residues" evidence="1">
    <location>
        <begin position="71"/>
        <end position="81"/>
    </location>
</feature>
<evidence type="ECO:0000256" key="1">
    <source>
        <dbReference type="SAM" id="MobiDB-lite"/>
    </source>
</evidence>
<feature type="region of interest" description="Disordered" evidence="1">
    <location>
        <begin position="504"/>
        <end position="525"/>
    </location>
</feature>
<feature type="region of interest" description="Disordered" evidence="1">
    <location>
        <begin position="230"/>
        <end position="249"/>
    </location>
</feature>
<feature type="region of interest" description="Disordered" evidence="1">
    <location>
        <begin position="270"/>
        <end position="319"/>
    </location>
</feature>
<feature type="compositionally biased region" description="Polar residues" evidence="1">
    <location>
        <begin position="973"/>
        <end position="995"/>
    </location>
</feature>
<reference evidence="2" key="1">
    <citation type="journal article" date="2020" name="Stud. Mycol.">
        <title>101 Dothideomycetes genomes: a test case for predicting lifestyles and emergence of pathogens.</title>
        <authorList>
            <person name="Haridas S."/>
            <person name="Albert R."/>
            <person name="Binder M."/>
            <person name="Bloem J."/>
            <person name="Labutti K."/>
            <person name="Salamov A."/>
            <person name="Andreopoulos B."/>
            <person name="Baker S."/>
            <person name="Barry K."/>
            <person name="Bills G."/>
            <person name="Bluhm B."/>
            <person name="Cannon C."/>
            <person name="Castanera R."/>
            <person name="Culley D."/>
            <person name="Daum C."/>
            <person name="Ezra D."/>
            <person name="Gonzalez J."/>
            <person name="Henrissat B."/>
            <person name="Kuo A."/>
            <person name="Liang C."/>
            <person name="Lipzen A."/>
            <person name="Lutzoni F."/>
            <person name="Magnuson J."/>
            <person name="Mondo S."/>
            <person name="Nolan M."/>
            <person name="Ohm R."/>
            <person name="Pangilinan J."/>
            <person name="Park H.-J."/>
            <person name="Ramirez L."/>
            <person name="Alfaro M."/>
            <person name="Sun H."/>
            <person name="Tritt A."/>
            <person name="Yoshinaga Y."/>
            <person name="Zwiers L.-H."/>
            <person name="Turgeon B."/>
            <person name="Goodwin S."/>
            <person name="Spatafora J."/>
            <person name="Crous P."/>
            <person name="Grigoriev I."/>
        </authorList>
    </citation>
    <scope>NUCLEOTIDE SEQUENCE</scope>
    <source>
        <strain evidence="2">CBS 279.74</strain>
    </source>
</reference>
<feature type="compositionally biased region" description="Basic and acidic residues" evidence="1">
    <location>
        <begin position="780"/>
        <end position="791"/>
    </location>
</feature>
<keyword evidence="3" id="KW-1185">Reference proteome</keyword>
<feature type="region of interest" description="Disordered" evidence="1">
    <location>
        <begin position="960"/>
        <end position="998"/>
    </location>
</feature>
<feature type="compositionally biased region" description="Polar residues" evidence="1">
    <location>
        <begin position="284"/>
        <end position="298"/>
    </location>
</feature>
<feature type="compositionally biased region" description="Low complexity" evidence="1">
    <location>
        <begin position="890"/>
        <end position="900"/>
    </location>
</feature>
<evidence type="ECO:0000313" key="3">
    <source>
        <dbReference type="Proteomes" id="UP000799428"/>
    </source>
</evidence>
<feature type="region of interest" description="Disordered" evidence="1">
    <location>
        <begin position="878"/>
        <end position="933"/>
    </location>
</feature>
<dbReference type="OrthoDB" id="4207369at2759"/>